<feature type="transmembrane region" description="Helical" evidence="1">
    <location>
        <begin position="71"/>
        <end position="97"/>
    </location>
</feature>
<evidence type="ECO:0000313" key="3">
    <source>
        <dbReference type="Proteomes" id="UP000640614"/>
    </source>
</evidence>
<organism evidence="2 3">
    <name type="scientific">Flavobacterium hungaricum</name>
    <dbReference type="NCBI Taxonomy" id="2082725"/>
    <lineage>
        <taxon>Bacteria</taxon>
        <taxon>Pseudomonadati</taxon>
        <taxon>Bacteroidota</taxon>
        <taxon>Flavobacteriia</taxon>
        <taxon>Flavobacteriales</taxon>
        <taxon>Flavobacteriaceae</taxon>
        <taxon>Flavobacterium</taxon>
    </lineage>
</organism>
<keyword evidence="3" id="KW-1185">Reference proteome</keyword>
<sequence>MYGTSPFVLLVIPFLIQIIWGNKAIRETTNLKFGYVSLLTIILQIPLSILSVYIASENVNANSEYGNKCGLIMLGIVALNFLFAVLLLITITVQFFIKRYRDKKAALK</sequence>
<feature type="transmembrane region" description="Helical" evidence="1">
    <location>
        <begin position="6"/>
        <end position="21"/>
    </location>
</feature>
<gene>
    <name evidence="2" type="ORF">C4F50_03960</name>
</gene>
<protein>
    <submittedName>
        <fullName evidence="2">Uncharacterized protein</fullName>
    </submittedName>
</protein>
<dbReference type="RefSeq" id="WP_193845113.1">
    <property type="nucleotide sequence ID" value="NZ_PRDM01000001.1"/>
</dbReference>
<dbReference type="EMBL" id="PRDM01000001">
    <property type="protein sequence ID" value="MBE8724093.1"/>
    <property type="molecule type" value="Genomic_DNA"/>
</dbReference>
<accession>A0ABR9TFF3</accession>
<keyword evidence="1" id="KW-0472">Membrane</keyword>
<name>A0ABR9TFF3_9FLAO</name>
<proteinExistence type="predicted"/>
<reference evidence="2 3" key="1">
    <citation type="submission" date="2018-07" db="EMBL/GenBank/DDBJ databases">
        <title>Genome assembly of strain KB82.</title>
        <authorList>
            <person name="Kukolya J."/>
            <person name="Horvath B."/>
            <person name="Nagy I."/>
            <person name="Toth A."/>
        </authorList>
    </citation>
    <scope>NUCLEOTIDE SEQUENCE [LARGE SCALE GENOMIC DNA]</scope>
    <source>
        <strain evidence="2 3">Kb82</strain>
    </source>
</reference>
<evidence type="ECO:0000256" key="1">
    <source>
        <dbReference type="SAM" id="Phobius"/>
    </source>
</evidence>
<keyword evidence="1" id="KW-0812">Transmembrane</keyword>
<feature type="transmembrane region" description="Helical" evidence="1">
    <location>
        <begin position="33"/>
        <end position="56"/>
    </location>
</feature>
<evidence type="ECO:0000313" key="2">
    <source>
        <dbReference type="EMBL" id="MBE8724093.1"/>
    </source>
</evidence>
<dbReference type="Proteomes" id="UP000640614">
    <property type="component" value="Unassembled WGS sequence"/>
</dbReference>
<comment type="caution">
    <text evidence="2">The sequence shown here is derived from an EMBL/GenBank/DDBJ whole genome shotgun (WGS) entry which is preliminary data.</text>
</comment>
<keyword evidence="1" id="KW-1133">Transmembrane helix</keyword>